<proteinExistence type="predicted"/>
<sequence length="117" mass="12761">MEAADGVDYLLIVPGCMHTAGISALECVTFFEFQALFLSRRLIGVCERKQQTHLGGRSQSVCGWNVASKGNEGAITTLITKDINAAIDKQNVVNVEEKRPVLTSGETPPEMTENYDD</sequence>
<organism evidence="1 2">
    <name type="scientific">Steinernema carpocapsae</name>
    <name type="common">Entomopathogenic nematode</name>
    <dbReference type="NCBI Taxonomy" id="34508"/>
    <lineage>
        <taxon>Eukaryota</taxon>
        <taxon>Metazoa</taxon>
        <taxon>Ecdysozoa</taxon>
        <taxon>Nematoda</taxon>
        <taxon>Chromadorea</taxon>
        <taxon>Rhabditida</taxon>
        <taxon>Tylenchina</taxon>
        <taxon>Panagrolaimomorpha</taxon>
        <taxon>Strongyloidoidea</taxon>
        <taxon>Steinernematidae</taxon>
        <taxon>Steinernema</taxon>
    </lineage>
</organism>
<dbReference type="EMBL" id="CM016762">
    <property type="protein sequence ID" value="TMS37107.1"/>
    <property type="molecule type" value="Genomic_DNA"/>
</dbReference>
<evidence type="ECO:0000313" key="2">
    <source>
        <dbReference type="Proteomes" id="UP000298663"/>
    </source>
</evidence>
<reference evidence="1 2" key="2">
    <citation type="journal article" date="2019" name="G3 (Bethesda)">
        <title>Hybrid Assembly of the Genome of the Entomopathogenic Nematode Steinernema carpocapsae Identifies the X-Chromosome.</title>
        <authorList>
            <person name="Serra L."/>
            <person name="Macchietto M."/>
            <person name="Macias-Munoz A."/>
            <person name="McGill C.J."/>
            <person name="Rodriguez I.M."/>
            <person name="Rodriguez B."/>
            <person name="Murad R."/>
            <person name="Mortazavi A."/>
        </authorList>
    </citation>
    <scope>NUCLEOTIDE SEQUENCE [LARGE SCALE GENOMIC DNA]</scope>
    <source>
        <strain evidence="1 2">ALL</strain>
    </source>
</reference>
<accession>A0A4U8UY89</accession>
<evidence type="ECO:0000313" key="1">
    <source>
        <dbReference type="EMBL" id="TMS37107.1"/>
    </source>
</evidence>
<protein>
    <submittedName>
        <fullName evidence="1">Uncharacterized protein</fullName>
    </submittedName>
</protein>
<name>A0A4U8UY89_STECR</name>
<comment type="caution">
    <text evidence="1">The sequence shown here is derived from an EMBL/GenBank/DDBJ whole genome shotgun (WGS) entry which is preliminary data.</text>
</comment>
<dbReference type="Proteomes" id="UP000298663">
    <property type="component" value="Chromosome X"/>
</dbReference>
<dbReference type="EMBL" id="AZBU02000001">
    <property type="protein sequence ID" value="TMS37107.1"/>
    <property type="molecule type" value="Genomic_DNA"/>
</dbReference>
<keyword evidence="2" id="KW-1185">Reference proteome</keyword>
<dbReference type="AlphaFoldDB" id="A0A4U8UY89"/>
<reference evidence="1 2" key="1">
    <citation type="journal article" date="2015" name="Genome Biol.">
        <title>Comparative genomics of Steinernema reveals deeply conserved gene regulatory networks.</title>
        <authorList>
            <person name="Dillman A.R."/>
            <person name="Macchietto M."/>
            <person name="Porter C.F."/>
            <person name="Rogers A."/>
            <person name="Williams B."/>
            <person name="Antoshechkin I."/>
            <person name="Lee M.M."/>
            <person name="Goodwin Z."/>
            <person name="Lu X."/>
            <person name="Lewis E.E."/>
            <person name="Goodrich-Blair H."/>
            <person name="Stock S.P."/>
            <person name="Adams B.J."/>
            <person name="Sternberg P.W."/>
            <person name="Mortazavi A."/>
        </authorList>
    </citation>
    <scope>NUCLEOTIDE SEQUENCE [LARGE SCALE GENOMIC DNA]</scope>
    <source>
        <strain evidence="1 2">ALL</strain>
    </source>
</reference>
<gene>
    <name evidence="1" type="ORF">L596_004109</name>
</gene>